<sequence>MLPPRIESTRVRRRRSRKIWFLIPLIGLIGFLAYRYGEGAYLAIRQRFLPENLQLLESRSSHVEEQLIAHSIRSDDGALPGYTLFSEEEREQIVAYLKDSRRILSFYEGSTETGAALQASAALFQFYELLLYVQLNERSVLDLAGRGFLPSLTGINAETFREKARSSLLLSRKSLAMDPGQRRADDLRLIEAVSDLLYNERTDPHLFDQLIRINRDKIAPGLKPTYAFASLALFARSGNRERLNEILDVDSKSGMSQMLRIYALFHARDYIQAMQLARTLMVDAQAEPALRSEAARMMGEIFRIQSGAAAGLPYLYQARELHADPFLDELIQQWQAGP</sequence>
<reference evidence="2 3" key="1">
    <citation type="submission" date="2019-10" db="EMBL/GenBank/DDBJ databases">
        <title>Extracellular Electron Transfer in a Candidatus Methanoperedens spp. Enrichment Culture.</title>
        <authorList>
            <person name="Berger S."/>
            <person name="Rangel Shaw D."/>
            <person name="Berben T."/>
            <person name="In 'T Zandt M."/>
            <person name="Frank J."/>
            <person name="Reimann J."/>
            <person name="Jetten M.S.M."/>
            <person name="Welte C.U."/>
        </authorList>
    </citation>
    <scope>NUCLEOTIDE SEQUENCE [LARGE SCALE GENOMIC DNA]</scope>
    <source>
        <strain evidence="2">SB12</strain>
    </source>
</reference>
<evidence type="ECO:0000313" key="3">
    <source>
        <dbReference type="Proteomes" id="UP000460298"/>
    </source>
</evidence>
<accession>A0A833H297</accession>
<dbReference type="AlphaFoldDB" id="A0A833H297"/>
<keyword evidence="1" id="KW-0812">Transmembrane</keyword>
<keyword evidence="1" id="KW-1133">Transmembrane helix</keyword>
<gene>
    <name evidence="2" type="ORF">F9K24_07610</name>
</gene>
<protein>
    <submittedName>
        <fullName evidence="2">Uncharacterized protein</fullName>
    </submittedName>
</protein>
<feature type="transmembrane region" description="Helical" evidence="1">
    <location>
        <begin position="20"/>
        <end position="37"/>
    </location>
</feature>
<dbReference type="Proteomes" id="UP000460298">
    <property type="component" value="Unassembled WGS sequence"/>
</dbReference>
<comment type="caution">
    <text evidence="2">The sequence shown here is derived from an EMBL/GenBank/DDBJ whole genome shotgun (WGS) entry which is preliminary data.</text>
</comment>
<proteinExistence type="predicted"/>
<evidence type="ECO:0000313" key="2">
    <source>
        <dbReference type="EMBL" id="KAB2933204.1"/>
    </source>
</evidence>
<evidence type="ECO:0000256" key="1">
    <source>
        <dbReference type="SAM" id="Phobius"/>
    </source>
</evidence>
<name>A0A833H297_9LEPT</name>
<dbReference type="EMBL" id="WBUI01000006">
    <property type="protein sequence ID" value="KAB2933204.1"/>
    <property type="molecule type" value="Genomic_DNA"/>
</dbReference>
<keyword evidence="1" id="KW-0472">Membrane</keyword>
<organism evidence="2 3">
    <name type="scientific">Leptonema illini</name>
    <dbReference type="NCBI Taxonomy" id="183"/>
    <lineage>
        <taxon>Bacteria</taxon>
        <taxon>Pseudomonadati</taxon>
        <taxon>Spirochaetota</taxon>
        <taxon>Spirochaetia</taxon>
        <taxon>Leptospirales</taxon>
        <taxon>Leptospiraceae</taxon>
        <taxon>Leptonema</taxon>
    </lineage>
</organism>